<dbReference type="RefSeq" id="WP_121901310.1">
    <property type="nucleotide sequence ID" value="NZ_REFW01000002.1"/>
</dbReference>
<keyword evidence="4" id="KW-1185">Reference proteome</keyword>
<evidence type="ECO:0000256" key="2">
    <source>
        <dbReference type="HAMAP-Rule" id="MF_01477"/>
    </source>
</evidence>
<dbReference type="OrthoDB" id="9793681at2"/>
<dbReference type="GO" id="GO:0043023">
    <property type="term" value="F:ribosomal large subunit binding"/>
    <property type="evidence" value="ECO:0007669"/>
    <property type="project" value="TreeGrafter"/>
</dbReference>
<dbReference type="InterPro" id="IPR043519">
    <property type="entry name" value="NT_sf"/>
</dbReference>
<keyword evidence="2" id="KW-0963">Cytoplasm</keyword>
<proteinExistence type="inferred from homology"/>
<dbReference type="GO" id="GO:0017148">
    <property type="term" value="P:negative regulation of translation"/>
    <property type="evidence" value="ECO:0007669"/>
    <property type="project" value="UniProtKB-UniRule"/>
</dbReference>
<dbReference type="InterPro" id="IPR004394">
    <property type="entry name" value="Iojap/RsfS/C7orf30"/>
</dbReference>
<dbReference type="GO" id="GO:0090071">
    <property type="term" value="P:negative regulation of ribosome biogenesis"/>
    <property type="evidence" value="ECO:0007669"/>
    <property type="project" value="UniProtKB-UniRule"/>
</dbReference>
<organism evidence="3 4">
    <name type="scientific">Tessaracoccus antarcticus</name>
    <dbReference type="NCBI Taxonomy" id="2479848"/>
    <lineage>
        <taxon>Bacteria</taxon>
        <taxon>Bacillati</taxon>
        <taxon>Actinomycetota</taxon>
        <taxon>Actinomycetes</taxon>
        <taxon>Propionibacteriales</taxon>
        <taxon>Propionibacteriaceae</taxon>
        <taxon>Tessaracoccus</taxon>
    </lineage>
</organism>
<protein>
    <recommendedName>
        <fullName evidence="2">Ribosomal silencing factor RsfS</fullName>
    </recommendedName>
</protein>
<evidence type="ECO:0000313" key="3">
    <source>
        <dbReference type="EMBL" id="RMB59830.1"/>
    </source>
</evidence>
<evidence type="ECO:0000256" key="1">
    <source>
        <dbReference type="ARBA" id="ARBA00010574"/>
    </source>
</evidence>
<comment type="function">
    <text evidence="2">Functions as a ribosomal silencing factor. Interacts with ribosomal protein uL14 (rplN), blocking formation of intersubunit bridge B8. Prevents association of the 30S and 50S ribosomal subunits and the formation of functional ribosomes, thus repressing translation.</text>
</comment>
<gene>
    <name evidence="2 3" type="primary">rsfS</name>
    <name evidence="3" type="ORF">EAX62_08780</name>
</gene>
<dbReference type="GO" id="GO:0005737">
    <property type="term" value="C:cytoplasm"/>
    <property type="evidence" value="ECO:0007669"/>
    <property type="project" value="UniProtKB-SubCell"/>
</dbReference>
<accession>A0A3M0G4A3</accession>
<dbReference type="NCBIfam" id="TIGR00090">
    <property type="entry name" value="rsfS_iojap_ybeB"/>
    <property type="match status" value="1"/>
</dbReference>
<comment type="subcellular location">
    <subcellularLocation>
        <location evidence="2">Cytoplasm</location>
    </subcellularLocation>
</comment>
<dbReference type="SUPFAM" id="SSF81301">
    <property type="entry name" value="Nucleotidyltransferase"/>
    <property type="match status" value="1"/>
</dbReference>
<comment type="caution">
    <text evidence="3">The sequence shown here is derived from an EMBL/GenBank/DDBJ whole genome shotgun (WGS) entry which is preliminary data.</text>
</comment>
<dbReference type="HAMAP" id="MF_01477">
    <property type="entry name" value="Iojap_RsfS"/>
    <property type="match status" value="1"/>
</dbReference>
<sequence length="130" mass="14591">MTATEEAIRTVTVAAQAAADKFGTSVVAFDVSEQLTITDIFLIATGKNERQVSAIVDGVEEALHKVGRKAARREGDRENRWVLLDYVDFVVHVQHTEERSLYNLERLWKDCPQIPLDIVQHEPEADDDAS</sequence>
<reference evidence="3 4" key="1">
    <citation type="submission" date="2018-10" db="EMBL/GenBank/DDBJ databases">
        <title>Tessaracoccus antarcticuss sp. nov., isolated from sediment.</title>
        <authorList>
            <person name="Zhou L.Y."/>
            <person name="Du Z.J."/>
        </authorList>
    </citation>
    <scope>NUCLEOTIDE SEQUENCE [LARGE SCALE GENOMIC DNA]</scope>
    <source>
        <strain evidence="3 4">JDX10</strain>
    </source>
</reference>
<comment type="similarity">
    <text evidence="1 2">Belongs to the Iojap/RsfS family.</text>
</comment>
<comment type="subunit">
    <text evidence="2">Interacts with ribosomal protein uL14 (rplN).</text>
</comment>
<dbReference type="PANTHER" id="PTHR21043">
    <property type="entry name" value="IOJAP SUPERFAMILY ORTHOLOG"/>
    <property type="match status" value="1"/>
</dbReference>
<dbReference type="PANTHER" id="PTHR21043:SF0">
    <property type="entry name" value="MITOCHONDRIAL ASSEMBLY OF RIBOSOMAL LARGE SUBUNIT PROTEIN 1"/>
    <property type="match status" value="1"/>
</dbReference>
<dbReference type="Pfam" id="PF02410">
    <property type="entry name" value="RsfS"/>
    <property type="match status" value="1"/>
</dbReference>
<keyword evidence="2" id="KW-0678">Repressor</keyword>
<dbReference type="EMBL" id="REFW01000002">
    <property type="protein sequence ID" value="RMB59830.1"/>
    <property type="molecule type" value="Genomic_DNA"/>
</dbReference>
<dbReference type="GO" id="GO:0042256">
    <property type="term" value="P:cytosolic ribosome assembly"/>
    <property type="evidence" value="ECO:0007669"/>
    <property type="project" value="UniProtKB-UniRule"/>
</dbReference>
<evidence type="ECO:0000313" key="4">
    <source>
        <dbReference type="Proteomes" id="UP000275256"/>
    </source>
</evidence>
<dbReference type="AlphaFoldDB" id="A0A3M0G4A3"/>
<dbReference type="Proteomes" id="UP000275256">
    <property type="component" value="Unassembled WGS sequence"/>
</dbReference>
<dbReference type="Gene3D" id="3.30.460.10">
    <property type="entry name" value="Beta Polymerase, domain 2"/>
    <property type="match status" value="1"/>
</dbReference>
<dbReference type="FunFam" id="3.30.460.10:FF:000008">
    <property type="entry name" value="Ribosomal silencing factor RsfS"/>
    <property type="match status" value="1"/>
</dbReference>
<name>A0A3M0G4A3_9ACTN</name>
<keyword evidence="2" id="KW-0810">Translation regulation</keyword>